<keyword evidence="1" id="KW-0862">Zinc</keyword>
<keyword evidence="1" id="KW-0479">Metal-binding</keyword>
<dbReference type="Gene3D" id="3.30.160.60">
    <property type="entry name" value="Classic Zinc Finger"/>
    <property type="match status" value="3"/>
</dbReference>
<sequence>MKFGRNGNYPDRSGWTSGSIACRAQDTMTTSATLPSTTGPVHAGGFSTISEDTAVDDPVFETPRPMKRCLIAPLTDSCKKRRKQATPVRISAADSDLVPPEGKLSIASPEPELQCPLCQVTFNAADRLQNHITTEHANVHCKKEPEDAPSAPNYERCETPIEMPASRSELPWINDLQNKEWINPSLHGVQFSPATSLFMSLPPFTQPDNIPTRQPVRIFNPDAYCDLCNKEFCNKYFLKTHKANKHGIYSDPPVNETLGTTVSIPSYASNIKVPVSSNSNNTEIASTKTDPKSQINPFSELFPSNPTLFTNKLFPKISKPMFDSEVSENATTPDFNTSAASLCNGQTERTTITEETMAEETSSPKPVQHDSALLKTEFNFEEGTYFTSPSKMSPGQQSREIDLNRLRRIGVMNPKAFCEICCKEYCNKYFLRTHKMKRHGIYIPEDSKDGKEMKMESTWSHNMQTSPLNLIMAEQTNSNTSERKTSSPADISCDTCGIKFQNASLAQLHNVSVHSRLPQSNHDTPEIFPEDVTRCAPEFQSTGDKNINSADAISEDLQKLQTMILQLNDIDVNRTASTCNVCSKELENRYYLHAHMMAEHGLLVEDGADAEKNVEDENIANNNSSCDLCSKEIQSVDDMKKHLLEFHPNHQHLSDIKEESFINAEKGPIRGNSVSGSFSDRRSSMSLTPSSSYCEICNKELCNKYFMKTHMQRMHGIEIENGAQIGGVICDICNKELCSKYFLRVHKHNTHGIVEYGSSLLQPRKTDPETAPLLPSEQDSALKPGDLADLSHRYFTHFTEVCTICSRRFRSTKWLKAHLLSDHGQTGAEKWAELEQQLQQSLGQNSKSTSVKTPQSDRASPTLKIPNGNQDSTPKVGLQNVLSTIFGTDETTPKNYHCSYCPFSTPVLPFLFVHERSHSLQQSEGDTASPKCPVCTQNFAQTEMLQHHLFTQHPFFPLPPFFNGNSESHPENQTPKDSFDCLEEDSKTDEAEVSPNESTKQLCSKSKKVKRKINRLELSPEVSQSLKDVAKRSQLPATYALPQLGEQTGTPGYVMQAFLLDESAVERRFVPSVVFLPVLQKQSAPVTVTFTLTPA</sequence>
<dbReference type="PROSITE" id="PS50157">
    <property type="entry name" value="ZINC_FINGER_C2H2_2"/>
    <property type="match status" value="1"/>
</dbReference>
<dbReference type="Proteomes" id="UP000327044">
    <property type="component" value="Unassembled WGS sequence"/>
</dbReference>
<reference evidence="4 5" key="1">
    <citation type="journal article" date="2018" name="Elife">
        <title>Firefly genomes illuminate parallel origins of bioluminescence in beetles.</title>
        <authorList>
            <person name="Fallon T.R."/>
            <person name="Lower S.E."/>
            <person name="Chang C.H."/>
            <person name="Bessho-Uehara M."/>
            <person name="Martin G.J."/>
            <person name="Bewick A.J."/>
            <person name="Behringer M."/>
            <person name="Debat H.J."/>
            <person name="Wong I."/>
            <person name="Day J.C."/>
            <person name="Suvorov A."/>
            <person name="Silva C.J."/>
            <person name="Stanger-Hall K.F."/>
            <person name="Hall D.W."/>
            <person name="Schmitz R.J."/>
            <person name="Nelson D.R."/>
            <person name="Lewis S.M."/>
            <person name="Shigenobu S."/>
            <person name="Bybee S.M."/>
            <person name="Larracuente A.M."/>
            <person name="Oba Y."/>
            <person name="Weng J.K."/>
        </authorList>
    </citation>
    <scope>NUCLEOTIDE SEQUENCE [LARGE SCALE GENOMIC DNA]</scope>
    <source>
        <strain evidence="4">1611_PpyrPB1</strain>
        <tissue evidence="4">Whole body</tissue>
    </source>
</reference>
<feature type="compositionally biased region" description="Polar residues" evidence="2">
    <location>
        <begin position="841"/>
        <end position="859"/>
    </location>
</feature>
<evidence type="ECO:0000313" key="5">
    <source>
        <dbReference type="Proteomes" id="UP000327044"/>
    </source>
</evidence>
<dbReference type="GO" id="GO:0008270">
    <property type="term" value="F:zinc ion binding"/>
    <property type="evidence" value="ECO:0007669"/>
    <property type="project" value="UniProtKB-KW"/>
</dbReference>
<dbReference type="PANTHER" id="PTHR21190:SF1">
    <property type="entry name" value="GH10077P"/>
    <property type="match status" value="1"/>
</dbReference>
<evidence type="ECO:0000313" key="4">
    <source>
        <dbReference type="EMBL" id="KAB0801084.1"/>
    </source>
</evidence>
<dbReference type="InterPro" id="IPR036236">
    <property type="entry name" value="Znf_C2H2_sf"/>
</dbReference>
<feature type="compositionally biased region" description="Polar residues" evidence="2">
    <location>
        <begin position="963"/>
        <end position="976"/>
    </location>
</feature>
<proteinExistence type="predicted"/>
<keyword evidence="1" id="KW-0863">Zinc-finger</keyword>
<feature type="domain" description="C2H2-type" evidence="3">
    <location>
        <begin position="113"/>
        <end position="145"/>
    </location>
</feature>
<gene>
    <name evidence="4" type="ORF">PPYR_05438</name>
</gene>
<organism evidence="4 5">
    <name type="scientific">Photinus pyralis</name>
    <name type="common">Common eastern firefly</name>
    <name type="synonym">Lampyris pyralis</name>
    <dbReference type="NCBI Taxonomy" id="7054"/>
    <lineage>
        <taxon>Eukaryota</taxon>
        <taxon>Metazoa</taxon>
        <taxon>Ecdysozoa</taxon>
        <taxon>Arthropoda</taxon>
        <taxon>Hexapoda</taxon>
        <taxon>Insecta</taxon>
        <taxon>Pterygota</taxon>
        <taxon>Neoptera</taxon>
        <taxon>Endopterygota</taxon>
        <taxon>Coleoptera</taxon>
        <taxon>Polyphaga</taxon>
        <taxon>Elateriformia</taxon>
        <taxon>Elateroidea</taxon>
        <taxon>Lampyridae</taxon>
        <taxon>Lampyrinae</taxon>
        <taxon>Photinus</taxon>
    </lineage>
</organism>
<comment type="caution">
    <text evidence="4">The sequence shown here is derived from an EMBL/GenBank/DDBJ whole genome shotgun (WGS) entry which is preliminary data.</text>
</comment>
<feature type="region of interest" description="Disordered" evidence="2">
    <location>
        <begin position="763"/>
        <end position="782"/>
    </location>
</feature>
<name>A0A5N4AUS2_PHOPY</name>
<dbReference type="SUPFAM" id="SSF57667">
    <property type="entry name" value="beta-beta-alpha zinc fingers"/>
    <property type="match status" value="1"/>
</dbReference>
<evidence type="ECO:0000256" key="2">
    <source>
        <dbReference type="SAM" id="MobiDB-lite"/>
    </source>
</evidence>
<feature type="region of interest" description="Disordered" evidence="2">
    <location>
        <begin position="961"/>
        <end position="1000"/>
    </location>
</feature>
<protein>
    <recommendedName>
        <fullName evidence="3">C2H2-type domain-containing protein</fullName>
    </recommendedName>
</protein>
<feature type="region of interest" description="Disordered" evidence="2">
    <location>
        <begin position="837"/>
        <end position="875"/>
    </location>
</feature>
<dbReference type="SMART" id="SM00355">
    <property type="entry name" value="ZnF_C2H2"/>
    <property type="match status" value="11"/>
</dbReference>
<dbReference type="AlphaFoldDB" id="A0A5N4AUS2"/>
<dbReference type="PROSITE" id="PS00028">
    <property type="entry name" value="ZINC_FINGER_C2H2_1"/>
    <property type="match status" value="10"/>
</dbReference>
<dbReference type="InterPro" id="IPR013087">
    <property type="entry name" value="Znf_C2H2_type"/>
</dbReference>
<dbReference type="EMBL" id="VVIM01000003">
    <property type="protein sequence ID" value="KAB0801084.1"/>
    <property type="molecule type" value="Genomic_DNA"/>
</dbReference>
<dbReference type="InParanoid" id="A0A5N4AUS2"/>
<evidence type="ECO:0000259" key="3">
    <source>
        <dbReference type="PROSITE" id="PS50157"/>
    </source>
</evidence>
<dbReference type="PANTHER" id="PTHR21190">
    <property type="entry name" value="GH10077P"/>
    <property type="match status" value="1"/>
</dbReference>
<accession>A0A5N4AUS2</accession>
<keyword evidence="5" id="KW-1185">Reference proteome</keyword>
<evidence type="ECO:0000256" key="1">
    <source>
        <dbReference type="PROSITE-ProRule" id="PRU00042"/>
    </source>
</evidence>